<comment type="caution">
    <text evidence="1">The sequence shown here is derived from an EMBL/GenBank/DDBJ whole genome shotgun (WGS) entry which is preliminary data.</text>
</comment>
<dbReference type="Proteomes" id="UP001163321">
    <property type="component" value="Chromosome 6"/>
</dbReference>
<protein>
    <submittedName>
        <fullName evidence="1">Uncharacterized protein</fullName>
    </submittedName>
</protein>
<dbReference type="EMBL" id="CM047585">
    <property type="protein sequence ID" value="KAI9909805.1"/>
    <property type="molecule type" value="Genomic_DNA"/>
</dbReference>
<keyword evidence="2" id="KW-1185">Reference proteome</keyword>
<name>A0ACC0VTD3_9STRA</name>
<accession>A0ACC0VTD3</accession>
<organism evidence="1 2">
    <name type="scientific">Peronosclerospora sorghi</name>
    <dbReference type="NCBI Taxonomy" id="230839"/>
    <lineage>
        <taxon>Eukaryota</taxon>
        <taxon>Sar</taxon>
        <taxon>Stramenopiles</taxon>
        <taxon>Oomycota</taxon>
        <taxon>Peronosporomycetes</taxon>
        <taxon>Peronosporales</taxon>
        <taxon>Peronosporaceae</taxon>
        <taxon>Peronosclerospora</taxon>
    </lineage>
</organism>
<reference evidence="1 2" key="1">
    <citation type="journal article" date="2022" name="bioRxiv">
        <title>The genome of the oomycete Peronosclerospora sorghi, a cosmopolitan pathogen of maize and sorghum, is inflated with dispersed pseudogenes.</title>
        <authorList>
            <person name="Fletcher K."/>
            <person name="Martin F."/>
            <person name="Isakeit T."/>
            <person name="Cavanaugh K."/>
            <person name="Magill C."/>
            <person name="Michelmore R."/>
        </authorList>
    </citation>
    <scope>NUCLEOTIDE SEQUENCE [LARGE SCALE GENOMIC DNA]</scope>
    <source>
        <strain evidence="1">P6</strain>
    </source>
</reference>
<evidence type="ECO:0000313" key="2">
    <source>
        <dbReference type="Proteomes" id="UP001163321"/>
    </source>
</evidence>
<gene>
    <name evidence="1" type="ORF">PsorP6_010823</name>
</gene>
<proteinExistence type="predicted"/>
<sequence length="275" mass="30421">MDAIETSTTVLLSHRSHHVNGSFRCALGVRVLYCPTWALDQKLYGLNYDLRQGSDWDPNRCKSADAIAAELKLVSSITSNVRTYRLSDCDVSSVLTTAKTLALTVWLGVWVSEDPKVYDAEVASFKQLMSACLIDSNVVGLNVGSEAVYRKDITAEQAIKYATDFKQVMSDHNLNIPVSITDIVDTFIQYPDILKVGNIVKINQFPFWEQVDAHTAAAQFDQRIQPLLKMAGEMEVVISETGWPTVGFAANASVASEENAAIYLHDFYQLAQSKG</sequence>
<evidence type="ECO:0000313" key="1">
    <source>
        <dbReference type="EMBL" id="KAI9909805.1"/>
    </source>
</evidence>